<reference evidence="2" key="1">
    <citation type="submission" date="2018-05" db="EMBL/GenBank/DDBJ databases">
        <authorList>
            <person name="Klenk H.-P."/>
            <person name="Huntemann M."/>
            <person name="Clum A."/>
            <person name="Pillay M."/>
            <person name="Palaniappan K."/>
            <person name="Varghese N."/>
            <person name="Mikhailova N."/>
            <person name="Stamatis D."/>
            <person name="Reddy T."/>
            <person name="Daum C."/>
            <person name="Shapiro N."/>
            <person name="Ivanova N."/>
            <person name="Kyrpides N."/>
            <person name="Woyke T."/>
        </authorList>
    </citation>
    <scope>NUCLEOTIDE SEQUENCE [LARGE SCALE GENOMIC DNA]</scope>
    <source>
        <strain evidence="2">DSM 45417</strain>
    </source>
</reference>
<dbReference type="EMBL" id="QGTX01000001">
    <property type="protein sequence ID" value="PWW24920.1"/>
    <property type="molecule type" value="Genomic_DNA"/>
</dbReference>
<organism evidence="1 2">
    <name type="scientific">Geodermatophilus normandii</name>
    <dbReference type="NCBI Taxonomy" id="1137989"/>
    <lineage>
        <taxon>Bacteria</taxon>
        <taxon>Bacillati</taxon>
        <taxon>Actinomycetota</taxon>
        <taxon>Actinomycetes</taxon>
        <taxon>Geodermatophilales</taxon>
        <taxon>Geodermatophilaceae</taxon>
        <taxon>Geodermatophilus</taxon>
    </lineage>
</organism>
<name>A0A317QT54_9ACTN</name>
<protein>
    <submittedName>
        <fullName evidence="1">Uncharacterized protein</fullName>
    </submittedName>
</protein>
<comment type="caution">
    <text evidence="1">The sequence shown here is derived from an EMBL/GenBank/DDBJ whole genome shotgun (WGS) entry which is preliminary data.</text>
</comment>
<accession>A0A317QT54</accession>
<evidence type="ECO:0000313" key="2">
    <source>
        <dbReference type="Proteomes" id="UP000246661"/>
    </source>
</evidence>
<evidence type="ECO:0000313" key="1">
    <source>
        <dbReference type="EMBL" id="PWW24920.1"/>
    </source>
</evidence>
<gene>
    <name evidence="1" type="ORF">JD79_04112</name>
</gene>
<sequence length="57" mass="5862">MEYGSYLQELGQAAEATAGKVVSLAGGYFGIQLLTDGANVVLALDLDGDQGWVTRAG</sequence>
<dbReference type="Proteomes" id="UP000246661">
    <property type="component" value="Unassembled WGS sequence"/>
</dbReference>
<proteinExistence type="predicted"/>
<dbReference type="AlphaFoldDB" id="A0A317QT54"/>
<keyword evidence="2" id="KW-1185">Reference proteome</keyword>
<dbReference type="RefSeq" id="WP_170149285.1">
    <property type="nucleotide sequence ID" value="NZ_QGTX01000001.1"/>
</dbReference>